<keyword evidence="7 12" id="KW-0931">ER-Golgi transport</keyword>
<dbReference type="AlphaFoldDB" id="A0A813MYI5"/>
<evidence type="ECO:0000256" key="3">
    <source>
        <dbReference type="ARBA" id="ARBA00022448"/>
    </source>
</evidence>
<feature type="transmembrane region" description="Helical" evidence="12">
    <location>
        <begin position="47"/>
        <end position="67"/>
    </location>
</feature>
<reference evidence="16" key="1">
    <citation type="submission" date="2021-02" db="EMBL/GenBank/DDBJ databases">
        <authorList>
            <person name="Nowell W R."/>
        </authorList>
    </citation>
    <scope>NUCLEOTIDE SEQUENCE</scope>
    <source>
        <strain evidence="16">Ploen Becks lab</strain>
    </source>
</reference>
<feature type="domain" description="BAP29/BAP31 transmembrane" evidence="14">
    <location>
        <begin position="1"/>
        <end position="130"/>
    </location>
</feature>
<evidence type="ECO:0000256" key="5">
    <source>
        <dbReference type="ARBA" id="ARBA00022703"/>
    </source>
</evidence>
<accession>A0A813MYI5</accession>
<keyword evidence="17" id="KW-1185">Reference proteome</keyword>
<evidence type="ECO:0000259" key="15">
    <source>
        <dbReference type="Pfam" id="PF18035"/>
    </source>
</evidence>
<dbReference type="PANTHER" id="PTHR12701:SF20">
    <property type="entry name" value="ENDOPLASMIC RETICULUM TRANSMEMBRANE PROTEIN"/>
    <property type="match status" value="1"/>
</dbReference>
<dbReference type="InterPro" id="IPR008417">
    <property type="entry name" value="BAP29/BAP31"/>
</dbReference>
<evidence type="ECO:0000259" key="14">
    <source>
        <dbReference type="Pfam" id="PF05529"/>
    </source>
</evidence>
<evidence type="ECO:0000313" key="16">
    <source>
        <dbReference type="EMBL" id="CAF0730526.1"/>
    </source>
</evidence>
<evidence type="ECO:0000256" key="2">
    <source>
        <dbReference type="ARBA" id="ARBA00007956"/>
    </source>
</evidence>
<comment type="similarity">
    <text evidence="2 12">Belongs to the BCAP29/BCAP31 family.</text>
</comment>
<feature type="coiled-coil region" evidence="13">
    <location>
        <begin position="121"/>
        <end position="222"/>
    </location>
</feature>
<dbReference type="PANTHER" id="PTHR12701">
    <property type="entry name" value="BCR-ASSOCIATED PROTEIN, BAP"/>
    <property type="match status" value="1"/>
</dbReference>
<dbReference type="GO" id="GO:0070973">
    <property type="term" value="P:protein localization to endoplasmic reticulum exit site"/>
    <property type="evidence" value="ECO:0007669"/>
    <property type="project" value="UniProtKB-UniRule"/>
</dbReference>
<dbReference type="Gene3D" id="1.20.5.110">
    <property type="match status" value="1"/>
</dbReference>
<organism evidence="16 17">
    <name type="scientific">Brachionus calyciflorus</name>
    <dbReference type="NCBI Taxonomy" id="104777"/>
    <lineage>
        <taxon>Eukaryota</taxon>
        <taxon>Metazoa</taxon>
        <taxon>Spiralia</taxon>
        <taxon>Gnathifera</taxon>
        <taxon>Rotifera</taxon>
        <taxon>Eurotatoria</taxon>
        <taxon>Monogononta</taxon>
        <taxon>Pseudotrocha</taxon>
        <taxon>Ploima</taxon>
        <taxon>Brachionidae</taxon>
        <taxon>Brachionus</taxon>
    </lineage>
</organism>
<proteinExistence type="inferred from homology"/>
<comment type="subcellular location">
    <subcellularLocation>
        <location evidence="1 12">Endoplasmic reticulum membrane</location>
        <topology evidence="1 12">Multi-pass membrane protein</topology>
    </subcellularLocation>
</comment>
<dbReference type="Pfam" id="PF05529">
    <property type="entry name" value="Bap31"/>
    <property type="match status" value="1"/>
</dbReference>
<comment type="function">
    <text evidence="12">May play a role in anterograde transport of membrane proteins from the endoplasmic reticulum to the Golgi.</text>
</comment>
<keyword evidence="4 12" id="KW-0812">Transmembrane</keyword>
<evidence type="ECO:0000256" key="10">
    <source>
        <dbReference type="ARBA" id="ARBA00023054"/>
    </source>
</evidence>
<keyword evidence="3 12" id="KW-0813">Transport</keyword>
<dbReference type="GO" id="GO:0006886">
    <property type="term" value="P:intracellular protein transport"/>
    <property type="evidence" value="ECO:0007669"/>
    <property type="project" value="UniProtKB-UniRule"/>
</dbReference>
<evidence type="ECO:0000256" key="4">
    <source>
        <dbReference type="ARBA" id="ARBA00022692"/>
    </source>
</evidence>
<dbReference type="Proteomes" id="UP000663879">
    <property type="component" value="Unassembled WGS sequence"/>
</dbReference>
<dbReference type="InterPro" id="IPR040463">
    <property type="entry name" value="BAP29/BAP31_N"/>
</dbReference>
<evidence type="ECO:0000256" key="9">
    <source>
        <dbReference type="ARBA" id="ARBA00022989"/>
    </source>
</evidence>
<evidence type="ECO:0000256" key="11">
    <source>
        <dbReference type="ARBA" id="ARBA00023136"/>
    </source>
</evidence>
<feature type="transmembrane region" description="Helical" evidence="12">
    <location>
        <begin position="7"/>
        <end position="27"/>
    </location>
</feature>
<keyword evidence="11 12" id="KW-0472">Membrane</keyword>
<evidence type="ECO:0000256" key="6">
    <source>
        <dbReference type="ARBA" id="ARBA00022824"/>
    </source>
</evidence>
<dbReference type="GO" id="GO:0005789">
    <property type="term" value="C:endoplasmic reticulum membrane"/>
    <property type="evidence" value="ECO:0007669"/>
    <property type="project" value="UniProtKB-SubCell"/>
</dbReference>
<gene>
    <name evidence="16" type="ORF">OXX778_LOCUS2814</name>
</gene>
<protein>
    <recommendedName>
        <fullName evidence="12">Endoplasmic reticulum transmembrane protein</fullName>
    </recommendedName>
</protein>
<dbReference type="InterPro" id="IPR041672">
    <property type="entry name" value="Bap31/Bap29_C"/>
</dbReference>
<keyword evidence="8 12" id="KW-0653">Protein transport</keyword>
<keyword evidence="9 12" id="KW-1133">Transmembrane helix</keyword>
<keyword evidence="5" id="KW-0053">Apoptosis</keyword>
<dbReference type="OrthoDB" id="435607at2759"/>
<feature type="transmembrane region" description="Helical" evidence="12">
    <location>
        <begin position="98"/>
        <end position="118"/>
    </location>
</feature>
<keyword evidence="10 13" id="KW-0175">Coiled coil</keyword>
<dbReference type="FunFam" id="1.20.5.110:FF:000011">
    <property type="entry name" value="B-cell receptor-associated protein 29"/>
    <property type="match status" value="1"/>
</dbReference>
<evidence type="ECO:0000256" key="1">
    <source>
        <dbReference type="ARBA" id="ARBA00004477"/>
    </source>
</evidence>
<evidence type="ECO:0000256" key="8">
    <source>
        <dbReference type="ARBA" id="ARBA00022927"/>
    </source>
</evidence>
<comment type="caution">
    <text evidence="16">The sequence shown here is derived from an EMBL/GenBank/DDBJ whole genome shotgun (WGS) entry which is preliminary data.</text>
</comment>
<name>A0A813MYI5_9BILA</name>
<dbReference type="GO" id="GO:0006888">
    <property type="term" value="P:endoplasmic reticulum to Golgi vesicle-mediated transport"/>
    <property type="evidence" value="ECO:0007669"/>
    <property type="project" value="UniProtKB-UniRule"/>
</dbReference>
<evidence type="ECO:0000256" key="12">
    <source>
        <dbReference type="RuleBase" id="RU367026"/>
    </source>
</evidence>
<evidence type="ECO:0000313" key="17">
    <source>
        <dbReference type="Proteomes" id="UP000663879"/>
    </source>
</evidence>
<keyword evidence="6 12" id="KW-0256">Endoplasmic reticulum</keyword>
<dbReference type="Pfam" id="PF18035">
    <property type="entry name" value="Bap31_Bap29_C"/>
    <property type="match status" value="1"/>
</dbReference>
<evidence type="ECO:0000256" key="13">
    <source>
        <dbReference type="SAM" id="Coils"/>
    </source>
</evidence>
<sequence length="231" mass="26733">MSLQWTLVASFLYLEIAFLVLLLLPFISPTRWQKIFKSRLVTGMASYASLYFNVILVALVLLLLDAIREISKHKAKTGLEQNAMNMELVKEFRAQRNFYISGTALLLWFVLKRLMVFIQNSAQLIAENQAVKKQAESATRAANALIEESKKEDEDSKKDNVELEKELMKNQDEIKRLRKELEVSKLDLEAMKRQSEGVAKEYDNLLSEHGKLTRKLEQMEYQNQGETKKDN</sequence>
<dbReference type="GO" id="GO:0006915">
    <property type="term" value="P:apoptotic process"/>
    <property type="evidence" value="ECO:0007669"/>
    <property type="project" value="UniProtKB-KW"/>
</dbReference>
<evidence type="ECO:0000256" key="7">
    <source>
        <dbReference type="ARBA" id="ARBA00022892"/>
    </source>
</evidence>
<feature type="domain" description="Bap31/Bap29 cytoplasmic coiled-coil" evidence="15">
    <location>
        <begin position="172"/>
        <end position="230"/>
    </location>
</feature>
<dbReference type="EMBL" id="CAJNOC010000230">
    <property type="protein sequence ID" value="CAF0730526.1"/>
    <property type="molecule type" value="Genomic_DNA"/>
</dbReference>